<dbReference type="PANTHER" id="PTHR43080:SF2">
    <property type="entry name" value="CBS DOMAIN-CONTAINING PROTEIN"/>
    <property type="match status" value="1"/>
</dbReference>
<feature type="domain" description="CBS" evidence="3">
    <location>
        <begin position="89"/>
        <end position="145"/>
    </location>
</feature>
<evidence type="ECO:0000313" key="5">
    <source>
        <dbReference type="Proteomes" id="UP001596528"/>
    </source>
</evidence>
<dbReference type="Pfam" id="PF00571">
    <property type="entry name" value="CBS"/>
    <property type="match status" value="2"/>
</dbReference>
<dbReference type="InterPro" id="IPR000644">
    <property type="entry name" value="CBS_dom"/>
</dbReference>
<sequence>MRAGGGASIELTARQNELLHLIRRHAPITGETLAEMLGVSRPTLRSDLAILVMLGLVEAKPKVGYFPGKKLEREHPQAARLLDMRVKDVMSLPSVVRSSDTVSDAAVTIFMRDVGSLAVLDEEGLLTGVVSRKDLLKVFLAGGANAGQLPVVTAMTRQANLVTVEPETRLAEAARILIRYHIDGVPVVRPAQNRSGEPRYEVVGRLTKTHLTSIFVDWLDSLSGAE</sequence>
<dbReference type="InterPro" id="IPR046342">
    <property type="entry name" value="CBS_dom_sf"/>
</dbReference>
<keyword evidence="1 2" id="KW-0129">CBS domain</keyword>
<dbReference type="SUPFAM" id="SSF54631">
    <property type="entry name" value="CBS-domain pair"/>
    <property type="match status" value="1"/>
</dbReference>
<feature type="domain" description="CBS" evidence="3">
    <location>
        <begin position="155"/>
        <end position="221"/>
    </location>
</feature>
<dbReference type="Gene3D" id="3.10.580.10">
    <property type="entry name" value="CBS-domain"/>
    <property type="match status" value="1"/>
</dbReference>
<dbReference type="SMART" id="SM00116">
    <property type="entry name" value="CBS"/>
    <property type="match status" value="2"/>
</dbReference>
<gene>
    <name evidence="4" type="ORF">ACFQWB_06785</name>
</gene>
<evidence type="ECO:0000313" key="4">
    <source>
        <dbReference type="EMBL" id="MFC7749643.1"/>
    </source>
</evidence>
<evidence type="ECO:0000256" key="1">
    <source>
        <dbReference type="ARBA" id="ARBA00023122"/>
    </source>
</evidence>
<evidence type="ECO:0000256" key="2">
    <source>
        <dbReference type="PROSITE-ProRule" id="PRU00703"/>
    </source>
</evidence>
<dbReference type="EMBL" id="JBHTGQ010000015">
    <property type="protein sequence ID" value="MFC7749643.1"/>
    <property type="molecule type" value="Genomic_DNA"/>
</dbReference>
<comment type="caution">
    <text evidence="4">The sequence shown here is derived from an EMBL/GenBank/DDBJ whole genome shotgun (WGS) entry which is preliminary data.</text>
</comment>
<proteinExistence type="predicted"/>
<dbReference type="InterPro" id="IPR036390">
    <property type="entry name" value="WH_DNA-bd_sf"/>
</dbReference>
<dbReference type="Proteomes" id="UP001596528">
    <property type="component" value="Unassembled WGS sequence"/>
</dbReference>
<keyword evidence="5" id="KW-1185">Reference proteome</keyword>
<accession>A0ABW2V331</accession>
<dbReference type="PROSITE" id="PS51371">
    <property type="entry name" value="CBS"/>
    <property type="match status" value="2"/>
</dbReference>
<organism evidence="4 5">
    <name type="scientific">Paenibacillus thermoaerophilus</name>
    <dbReference type="NCBI Taxonomy" id="1215385"/>
    <lineage>
        <taxon>Bacteria</taxon>
        <taxon>Bacillati</taxon>
        <taxon>Bacillota</taxon>
        <taxon>Bacilli</taxon>
        <taxon>Bacillales</taxon>
        <taxon>Paenibacillaceae</taxon>
        <taxon>Paenibacillus</taxon>
    </lineage>
</organism>
<dbReference type="InterPro" id="IPR036388">
    <property type="entry name" value="WH-like_DNA-bd_sf"/>
</dbReference>
<dbReference type="InterPro" id="IPR051257">
    <property type="entry name" value="Diverse_CBS-Domain"/>
</dbReference>
<dbReference type="Gene3D" id="1.10.10.10">
    <property type="entry name" value="Winged helix-like DNA-binding domain superfamily/Winged helix DNA-binding domain"/>
    <property type="match status" value="1"/>
</dbReference>
<protein>
    <submittedName>
        <fullName evidence="4">Helix-turn-helix transcriptional regulator</fullName>
    </submittedName>
</protein>
<reference evidence="5" key="1">
    <citation type="journal article" date="2019" name="Int. J. Syst. Evol. Microbiol.">
        <title>The Global Catalogue of Microorganisms (GCM) 10K type strain sequencing project: providing services to taxonomists for standard genome sequencing and annotation.</title>
        <authorList>
            <consortium name="The Broad Institute Genomics Platform"/>
            <consortium name="The Broad Institute Genome Sequencing Center for Infectious Disease"/>
            <person name="Wu L."/>
            <person name="Ma J."/>
        </authorList>
    </citation>
    <scope>NUCLEOTIDE SEQUENCE [LARGE SCALE GENOMIC DNA]</scope>
    <source>
        <strain evidence="5">JCM 18657</strain>
    </source>
</reference>
<dbReference type="PANTHER" id="PTHR43080">
    <property type="entry name" value="CBS DOMAIN-CONTAINING PROTEIN CBSX3, MITOCHONDRIAL"/>
    <property type="match status" value="1"/>
</dbReference>
<dbReference type="InterPro" id="IPR013196">
    <property type="entry name" value="HTH_11"/>
</dbReference>
<evidence type="ECO:0000259" key="3">
    <source>
        <dbReference type="PROSITE" id="PS51371"/>
    </source>
</evidence>
<dbReference type="SUPFAM" id="SSF46785">
    <property type="entry name" value="Winged helix' DNA-binding domain"/>
    <property type="match status" value="1"/>
</dbReference>
<dbReference type="CDD" id="cd04617">
    <property type="entry name" value="CBS_pair_CcpN"/>
    <property type="match status" value="1"/>
</dbReference>
<dbReference type="RefSeq" id="WP_138790138.1">
    <property type="nucleotide sequence ID" value="NZ_JBHTGQ010000015.1"/>
</dbReference>
<name>A0ABW2V331_9BACL</name>
<dbReference type="Pfam" id="PF08279">
    <property type="entry name" value="HTH_11"/>
    <property type="match status" value="1"/>
</dbReference>